<dbReference type="Proteomes" id="UP000326340">
    <property type="component" value="Unassembled WGS sequence"/>
</dbReference>
<comment type="cofactor">
    <cofactor evidence="1">
        <name>Ca(2+)</name>
        <dbReference type="ChEBI" id="CHEBI:29108"/>
    </cofactor>
</comment>
<dbReference type="InterPro" id="IPR050738">
    <property type="entry name" value="Sulfatase"/>
</dbReference>
<feature type="region of interest" description="Disordered" evidence="7">
    <location>
        <begin position="233"/>
        <end position="257"/>
    </location>
</feature>
<accession>A0A5Q4BD11</accession>
<comment type="caution">
    <text evidence="9">The sequence shown here is derived from an EMBL/GenBank/DDBJ whole genome shotgun (WGS) entry which is preliminary data.</text>
</comment>
<evidence type="ECO:0000256" key="8">
    <source>
        <dbReference type="SAM" id="SignalP"/>
    </source>
</evidence>
<feature type="signal peptide" evidence="8">
    <location>
        <begin position="1"/>
        <end position="18"/>
    </location>
</feature>
<dbReference type="GO" id="GO:0046872">
    <property type="term" value="F:metal ion binding"/>
    <property type="evidence" value="ECO:0007669"/>
    <property type="project" value="UniProtKB-KW"/>
</dbReference>
<evidence type="ECO:0000256" key="7">
    <source>
        <dbReference type="SAM" id="MobiDB-lite"/>
    </source>
</evidence>
<reference evidence="9 10" key="1">
    <citation type="journal article" date="2019" name="Sci. Rep.">
        <title>Colletotrichum shisoi sp. nov., an anthracnose pathogen of Perilla frutescens in Japan: molecular phylogenetic, morphological and genomic evidence.</title>
        <authorList>
            <person name="Gan P."/>
            <person name="Tsushima A."/>
            <person name="Hiroyama R."/>
            <person name="Narusaka M."/>
            <person name="Takano Y."/>
            <person name="Narusaka Y."/>
            <person name="Kawaradani M."/>
            <person name="Damm U."/>
            <person name="Shirasu K."/>
        </authorList>
    </citation>
    <scope>NUCLEOTIDE SEQUENCE [LARGE SCALE GENOMIC DNA]</scope>
    <source>
        <strain evidence="9 10">PG-2018a</strain>
    </source>
</reference>
<sequence length="585" mass="64463">MRFQSLTPSLFAASAVTAAIVPQEAVAASAAAVEERDVPCGCLPDYVGNSYGCNGPFPGQNYCQLRGVAGDYAYTHRMPIDTGIASAYRNIIAMKALVHLVGRVILPKQLTANDAAQASLRPWARAFPPLRTPQGGPYSTPAKITDQEKATMYQGPRQRVQSGERDDPQERNDEDAADSVKKVSVHTIVCEGLDERLEGRMDPVGALLLVFGYDASTKDSTFLEGHKVETAVDGGRVSRASGEKDDEGDEDQQSNRPLDCNFQERTRFEAPHGKWHLGDVPGRYPSDRGFDEWFRIPRTTDETQFTSVARFDPEGAEPPHIMRGGAGELSENVCIYDLENRRLIDEMLVARSRDWLSRQVEAEKAFFLCHPLTVQGDFADSMAEMDHRVGEILDHVDDLGIRENTIPGRVPRGVTHNGIVHVTDLFTTILSMTGAADELRAIKGRDWKLHLVWESKVNQSSGRLESPCLVSVVRDPKEEVEILAYNTWVLPAAHVQAESRVPKDPQGRFCAAWFAEGDSEYSRARLRGNGPPLVVEAELDGEPRGEAEEVPRAAQVRGEAAVLRHEENVSEMVEVPGADDGRVQG</sequence>
<keyword evidence="5" id="KW-0378">Hydrolase</keyword>
<feature type="region of interest" description="Disordered" evidence="7">
    <location>
        <begin position="126"/>
        <end position="181"/>
    </location>
</feature>
<dbReference type="EMBL" id="PUHP01002228">
    <property type="protein sequence ID" value="TQN64584.1"/>
    <property type="molecule type" value="Genomic_DNA"/>
</dbReference>
<evidence type="ECO:0000256" key="5">
    <source>
        <dbReference type="ARBA" id="ARBA00022801"/>
    </source>
</evidence>
<evidence type="ECO:0000256" key="1">
    <source>
        <dbReference type="ARBA" id="ARBA00001913"/>
    </source>
</evidence>
<dbReference type="InterPro" id="IPR017850">
    <property type="entry name" value="Alkaline_phosphatase_core_sf"/>
</dbReference>
<gene>
    <name evidence="9" type="primary">Galns</name>
    <name evidence="9" type="ORF">CSHISOI_10846</name>
</gene>
<evidence type="ECO:0000256" key="6">
    <source>
        <dbReference type="ARBA" id="ARBA00022837"/>
    </source>
</evidence>
<evidence type="ECO:0000256" key="3">
    <source>
        <dbReference type="ARBA" id="ARBA00022723"/>
    </source>
</evidence>
<dbReference type="Gene3D" id="3.40.720.10">
    <property type="entry name" value="Alkaline Phosphatase, subunit A"/>
    <property type="match status" value="1"/>
</dbReference>
<evidence type="ECO:0000313" key="10">
    <source>
        <dbReference type="Proteomes" id="UP000326340"/>
    </source>
</evidence>
<keyword evidence="6" id="KW-0106">Calcium</keyword>
<comment type="similarity">
    <text evidence="2">Belongs to the sulfatase family.</text>
</comment>
<evidence type="ECO:0000256" key="2">
    <source>
        <dbReference type="ARBA" id="ARBA00008779"/>
    </source>
</evidence>
<name>A0A5Q4BD11_9PEZI</name>
<protein>
    <submittedName>
        <fullName evidence="9">N-acetylgalactosamine-6-sulfatase</fullName>
    </submittedName>
</protein>
<dbReference type="GO" id="GO:0004065">
    <property type="term" value="F:arylsulfatase activity"/>
    <property type="evidence" value="ECO:0007669"/>
    <property type="project" value="TreeGrafter"/>
</dbReference>
<keyword evidence="3" id="KW-0479">Metal-binding</keyword>
<dbReference type="PANTHER" id="PTHR42693:SF42">
    <property type="entry name" value="ARYLSULFATASE G"/>
    <property type="match status" value="1"/>
</dbReference>
<dbReference type="PANTHER" id="PTHR42693">
    <property type="entry name" value="ARYLSULFATASE FAMILY MEMBER"/>
    <property type="match status" value="1"/>
</dbReference>
<organism evidence="9 10">
    <name type="scientific">Colletotrichum shisoi</name>
    <dbReference type="NCBI Taxonomy" id="2078593"/>
    <lineage>
        <taxon>Eukaryota</taxon>
        <taxon>Fungi</taxon>
        <taxon>Dikarya</taxon>
        <taxon>Ascomycota</taxon>
        <taxon>Pezizomycotina</taxon>
        <taxon>Sordariomycetes</taxon>
        <taxon>Hypocreomycetidae</taxon>
        <taxon>Glomerellales</taxon>
        <taxon>Glomerellaceae</taxon>
        <taxon>Colletotrichum</taxon>
        <taxon>Colletotrichum destructivum species complex</taxon>
    </lineage>
</organism>
<feature type="chain" id="PRO_5025037980" evidence="8">
    <location>
        <begin position="19"/>
        <end position="585"/>
    </location>
</feature>
<keyword evidence="10" id="KW-1185">Reference proteome</keyword>
<evidence type="ECO:0000313" key="9">
    <source>
        <dbReference type="EMBL" id="TQN64584.1"/>
    </source>
</evidence>
<evidence type="ECO:0000256" key="4">
    <source>
        <dbReference type="ARBA" id="ARBA00022729"/>
    </source>
</evidence>
<feature type="compositionally biased region" description="Basic and acidic residues" evidence="7">
    <location>
        <begin position="162"/>
        <end position="171"/>
    </location>
</feature>
<dbReference type="OrthoDB" id="103349at2759"/>
<dbReference type="AlphaFoldDB" id="A0A5Q4BD11"/>
<proteinExistence type="inferred from homology"/>
<keyword evidence="4 8" id="KW-0732">Signal</keyword>
<dbReference type="SUPFAM" id="SSF53649">
    <property type="entry name" value="Alkaline phosphatase-like"/>
    <property type="match status" value="1"/>
</dbReference>